<comment type="caution">
    <text evidence="1">The sequence shown here is derived from an EMBL/GenBank/DDBJ whole genome shotgun (WGS) entry which is preliminary data.</text>
</comment>
<keyword evidence="2" id="KW-1185">Reference proteome</keyword>
<gene>
    <name evidence="1" type="ORF">LY79DRAFT_667237</name>
</gene>
<accession>A0AAD8V8V2</accession>
<evidence type="ECO:0000313" key="1">
    <source>
        <dbReference type="EMBL" id="KAK1596673.1"/>
    </source>
</evidence>
<name>A0AAD8V8V2_9PEZI</name>
<dbReference type="AlphaFoldDB" id="A0AAD8V8V2"/>
<organism evidence="1 2">
    <name type="scientific">Colletotrichum navitas</name>
    <dbReference type="NCBI Taxonomy" id="681940"/>
    <lineage>
        <taxon>Eukaryota</taxon>
        <taxon>Fungi</taxon>
        <taxon>Dikarya</taxon>
        <taxon>Ascomycota</taxon>
        <taxon>Pezizomycotina</taxon>
        <taxon>Sordariomycetes</taxon>
        <taxon>Hypocreomycetidae</taxon>
        <taxon>Glomerellales</taxon>
        <taxon>Glomerellaceae</taxon>
        <taxon>Colletotrichum</taxon>
        <taxon>Colletotrichum graminicola species complex</taxon>
    </lineage>
</organism>
<dbReference type="RefSeq" id="XP_060417526.1">
    <property type="nucleotide sequence ID" value="XM_060563345.1"/>
</dbReference>
<evidence type="ECO:0000313" key="2">
    <source>
        <dbReference type="Proteomes" id="UP001230504"/>
    </source>
</evidence>
<sequence length="77" mass="8847">MQIFSNAGQEEPGLIREEATKYMPADAVPKKPEEFFAYNFGYDMIRDSVQHRQKVDPSFSLPASFFSKKEPVRGVYP</sequence>
<dbReference type="EMBL" id="JAHLJV010000011">
    <property type="protein sequence ID" value="KAK1596673.1"/>
    <property type="molecule type" value="Genomic_DNA"/>
</dbReference>
<reference evidence="1" key="1">
    <citation type="submission" date="2021-06" db="EMBL/GenBank/DDBJ databases">
        <title>Comparative genomics, transcriptomics and evolutionary studies reveal genomic signatures of adaptation to plant cell wall in hemibiotrophic fungi.</title>
        <authorList>
            <consortium name="DOE Joint Genome Institute"/>
            <person name="Baroncelli R."/>
            <person name="Diaz J.F."/>
            <person name="Benocci T."/>
            <person name="Peng M."/>
            <person name="Battaglia E."/>
            <person name="Haridas S."/>
            <person name="Andreopoulos W."/>
            <person name="Labutti K."/>
            <person name="Pangilinan J."/>
            <person name="Floch G.L."/>
            <person name="Makela M.R."/>
            <person name="Henrissat B."/>
            <person name="Grigoriev I.V."/>
            <person name="Crouch J.A."/>
            <person name="De Vries R.P."/>
            <person name="Sukno S.A."/>
            <person name="Thon M.R."/>
        </authorList>
    </citation>
    <scope>NUCLEOTIDE SEQUENCE</scope>
    <source>
        <strain evidence="1">CBS 125086</strain>
    </source>
</reference>
<proteinExistence type="predicted"/>
<dbReference type="Proteomes" id="UP001230504">
    <property type="component" value="Unassembled WGS sequence"/>
</dbReference>
<dbReference type="GeneID" id="85447585"/>
<protein>
    <submittedName>
        <fullName evidence="1">Uncharacterized protein</fullName>
    </submittedName>
</protein>